<name>A0ABX2PSS2_9RHOB</name>
<keyword evidence="2" id="KW-1185">Reference proteome</keyword>
<dbReference type="EMBL" id="JABXWT010000010">
    <property type="protein sequence ID" value="NVO57207.1"/>
    <property type="molecule type" value="Genomic_DNA"/>
</dbReference>
<sequence length="291" mass="32508">MQVVIHAGAAFTDDGQLLGSLLANKSTLAQGQIMPLGPRRCRHFVKVISDALSQDEPLLDARKSLTAVLPSEPDAERVILSSDKFFGPRRTALQHGQIYPFAGKRMAFTDQLLENAKVELFVGLVNPGSFIPKILMSLHEQHRQAILDSTDLSCLNWVSMIEDLGDLAPEVQLTLWENEDTPLIWGDIMRAMAGVPDDVALQDEHALLLSLLTETGKQHLLELVQQQNAQDRNTFRDNLVTIFEAHAQPDEIEEELDLPGWNSEIVSAFSELYEQDLAKIETMPNVRILRP</sequence>
<dbReference type="Proteomes" id="UP000630805">
    <property type="component" value="Unassembled WGS sequence"/>
</dbReference>
<protein>
    <submittedName>
        <fullName evidence="1">Uncharacterized protein</fullName>
    </submittedName>
</protein>
<proteinExistence type="predicted"/>
<comment type="caution">
    <text evidence="1">The sequence shown here is derived from an EMBL/GenBank/DDBJ whole genome shotgun (WGS) entry which is preliminary data.</text>
</comment>
<gene>
    <name evidence="1" type="ORF">HW561_15550</name>
</gene>
<organism evidence="1 2">
    <name type="scientific">Ruegeria haliotis</name>
    <dbReference type="NCBI Taxonomy" id="2747601"/>
    <lineage>
        <taxon>Bacteria</taxon>
        <taxon>Pseudomonadati</taxon>
        <taxon>Pseudomonadota</taxon>
        <taxon>Alphaproteobacteria</taxon>
        <taxon>Rhodobacterales</taxon>
        <taxon>Roseobacteraceae</taxon>
        <taxon>Ruegeria</taxon>
    </lineage>
</organism>
<evidence type="ECO:0000313" key="1">
    <source>
        <dbReference type="EMBL" id="NVO57207.1"/>
    </source>
</evidence>
<accession>A0ABX2PSS2</accession>
<evidence type="ECO:0000313" key="2">
    <source>
        <dbReference type="Proteomes" id="UP000630805"/>
    </source>
</evidence>
<dbReference type="RefSeq" id="WP_176866260.1">
    <property type="nucleotide sequence ID" value="NZ_JABXWT010000010.1"/>
</dbReference>
<reference evidence="1 2" key="1">
    <citation type="submission" date="2020-06" db="EMBL/GenBank/DDBJ databases">
        <authorList>
            <person name="Cao W.R."/>
        </authorList>
    </citation>
    <scope>NUCLEOTIDE SEQUENCE [LARGE SCALE GENOMIC DNA]</scope>
    <source>
        <strain evidence="1 2">B1Z28</strain>
    </source>
</reference>